<dbReference type="AlphaFoldDB" id="W7XJH5"/>
<dbReference type="GeneID" id="24440648"/>
<organism evidence="1 2">
    <name type="scientific">Tetrahymena thermophila (strain SB210)</name>
    <dbReference type="NCBI Taxonomy" id="312017"/>
    <lineage>
        <taxon>Eukaryota</taxon>
        <taxon>Sar</taxon>
        <taxon>Alveolata</taxon>
        <taxon>Ciliophora</taxon>
        <taxon>Intramacronucleata</taxon>
        <taxon>Oligohymenophorea</taxon>
        <taxon>Hymenostomatida</taxon>
        <taxon>Tetrahymenina</taxon>
        <taxon>Tetrahymenidae</taxon>
        <taxon>Tetrahymena</taxon>
    </lineage>
</organism>
<accession>W7XJH5</accession>
<sequence length="128" mass="15708">MSYFIFIYLAFQFNTIQKITNTLKFEYQIKLNEQLIQIKKKNRYYQFHLKKKQKQNRKGIIYLLRWFKIFISIPNLSGQYNEQPKQKSIIISQKLYLIQTNTNFNVKIYCSGMIQQQNLIIWAKLIRR</sequence>
<dbReference type="Proteomes" id="UP000009168">
    <property type="component" value="Unassembled WGS sequence"/>
</dbReference>
<reference evidence="2" key="1">
    <citation type="journal article" date="2006" name="PLoS Biol.">
        <title>Macronuclear genome sequence of the ciliate Tetrahymena thermophila, a model eukaryote.</title>
        <authorList>
            <person name="Eisen J.A."/>
            <person name="Coyne R.S."/>
            <person name="Wu M."/>
            <person name="Wu D."/>
            <person name="Thiagarajan M."/>
            <person name="Wortman J.R."/>
            <person name="Badger J.H."/>
            <person name="Ren Q."/>
            <person name="Amedeo P."/>
            <person name="Jones K.M."/>
            <person name="Tallon L.J."/>
            <person name="Delcher A.L."/>
            <person name="Salzberg S.L."/>
            <person name="Silva J.C."/>
            <person name="Haas B.J."/>
            <person name="Majoros W.H."/>
            <person name="Farzad M."/>
            <person name="Carlton J.M."/>
            <person name="Smith R.K. Jr."/>
            <person name="Garg J."/>
            <person name="Pearlman R.E."/>
            <person name="Karrer K.M."/>
            <person name="Sun L."/>
            <person name="Manning G."/>
            <person name="Elde N.C."/>
            <person name="Turkewitz A.P."/>
            <person name="Asai D.J."/>
            <person name="Wilkes D.E."/>
            <person name="Wang Y."/>
            <person name="Cai H."/>
            <person name="Collins K."/>
            <person name="Stewart B.A."/>
            <person name="Lee S.R."/>
            <person name="Wilamowska K."/>
            <person name="Weinberg Z."/>
            <person name="Ruzzo W.L."/>
            <person name="Wloga D."/>
            <person name="Gaertig J."/>
            <person name="Frankel J."/>
            <person name="Tsao C.-C."/>
            <person name="Gorovsky M.A."/>
            <person name="Keeling P.J."/>
            <person name="Waller R.F."/>
            <person name="Patron N.J."/>
            <person name="Cherry J.M."/>
            <person name="Stover N.A."/>
            <person name="Krieger C.J."/>
            <person name="del Toro C."/>
            <person name="Ryder H.F."/>
            <person name="Williamson S.C."/>
            <person name="Barbeau R.A."/>
            <person name="Hamilton E.P."/>
            <person name="Orias E."/>
        </authorList>
    </citation>
    <scope>NUCLEOTIDE SEQUENCE [LARGE SCALE GENOMIC DNA]</scope>
    <source>
        <strain evidence="2">SB210</strain>
    </source>
</reference>
<name>W7XJH5_TETTS</name>
<dbReference type="InParanoid" id="W7XJH5"/>
<dbReference type="RefSeq" id="XP_012651995.1">
    <property type="nucleotide sequence ID" value="XM_012796541.1"/>
</dbReference>
<protein>
    <submittedName>
        <fullName evidence="1">Uncharacterized protein</fullName>
    </submittedName>
</protein>
<keyword evidence="2" id="KW-1185">Reference proteome</keyword>
<dbReference type="EMBL" id="GG662770">
    <property type="protein sequence ID" value="EWS75526.1"/>
    <property type="molecule type" value="Genomic_DNA"/>
</dbReference>
<dbReference type="KEGG" id="tet:TTHERM_000782168"/>
<evidence type="ECO:0000313" key="2">
    <source>
        <dbReference type="Proteomes" id="UP000009168"/>
    </source>
</evidence>
<proteinExistence type="predicted"/>
<gene>
    <name evidence="1" type="ORF">TTHERM_000782168</name>
</gene>
<evidence type="ECO:0000313" key="1">
    <source>
        <dbReference type="EMBL" id="EWS75526.1"/>
    </source>
</evidence>